<dbReference type="STRING" id="202952.GCA_000747725_01918"/>
<evidence type="ECO:0000313" key="2">
    <source>
        <dbReference type="EMBL" id="ENV34352.1"/>
    </source>
</evidence>
<keyword evidence="1" id="KW-1133">Transmembrane helix</keyword>
<name>N8YC56_9GAMM</name>
<dbReference type="AlphaFoldDB" id="N8YC56"/>
<accession>N8YC56</accession>
<dbReference type="PATRIC" id="fig|1120926.3.peg.1359"/>
<dbReference type="OrthoDB" id="6713163at2"/>
<dbReference type="EMBL" id="APPN01000058">
    <property type="protein sequence ID" value="ENV34352.1"/>
    <property type="molecule type" value="Genomic_DNA"/>
</dbReference>
<dbReference type="eggNOG" id="ENOG50320SN">
    <property type="taxonomic scope" value="Bacteria"/>
</dbReference>
<proteinExistence type="predicted"/>
<dbReference type="RefSeq" id="WP_004860630.1">
    <property type="nucleotide sequence ID" value="NZ_ASYY01000038.1"/>
</dbReference>
<keyword evidence="1" id="KW-0472">Membrane</keyword>
<evidence type="ECO:0000313" key="3">
    <source>
        <dbReference type="Proteomes" id="UP000013117"/>
    </source>
</evidence>
<protein>
    <submittedName>
        <fullName evidence="2">Uncharacterized protein</fullName>
    </submittedName>
</protein>
<feature type="transmembrane region" description="Helical" evidence="1">
    <location>
        <begin position="39"/>
        <end position="60"/>
    </location>
</feature>
<keyword evidence="1" id="KW-0812">Transmembrane</keyword>
<feature type="transmembrane region" description="Helical" evidence="1">
    <location>
        <begin position="6"/>
        <end position="27"/>
    </location>
</feature>
<reference evidence="2 3" key="1">
    <citation type="submission" date="2013-02" db="EMBL/GenBank/DDBJ databases">
        <title>The Genome Sequence of Acinetobacter gerneri CIP 107464.</title>
        <authorList>
            <consortium name="The Broad Institute Genome Sequencing Platform"/>
            <consortium name="The Broad Institute Genome Sequencing Center for Infectious Disease"/>
            <person name="Cerqueira G."/>
            <person name="Feldgarden M."/>
            <person name="Courvalin P."/>
            <person name="Perichon B."/>
            <person name="Grillot-Courvalin C."/>
            <person name="Clermont D."/>
            <person name="Rocha E."/>
            <person name="Yoon E.-J."/>
            <person name="Nemec A."/>
            <person name="Walker B."/>
            <person name="Young S.K."/>
            <person name="Zeng Q."/>
            <person name="Gargeya S."/>
            <person name="Fitzgerald M."/>
            <person name="Haas B."/>
            <person name="Abouelleil A."/>
            <person name="Alvarado L."/>
            <person name="Arachchi H.M."/>
            <person name="Berlin A.M."/>
            <person name="Chapman S.B."/>
            <person name="Dewar J."/>
            <person name="Goldberg J."/>
            <person name="Griggs A."/>
            <person name="Gujja S."/>
            <person name="Hansen M."/>
            <person name="Howarth C."/>
            <person name="Imamovic A."/>
            <person name="Larimer J."/>
            <person name="McCowan C."/>
            <person name="Murphy C."/>
            <person name="Neiman D."/>
            <person name="Pearson M."/>
            <person name="Priest M."/>
            <person name="Roberts A."/>
            <person name="Saif S."/>
            <person name="Shea T."/>
            <person name="Sisk P."/>
            <person name="Sykes S."/>
            <person name="Wortman J."/>
            <person name="Nusbaum C."/>
            <person name="Birren B."/>
        </authorList>
    </citation>
    <scope>NUCLEOTIDE SEQUENCE [LARGE SCALE GENOMIC DNA]</scope>
    <source>
        <strain evidence="2 3">CIP 107464</strain>
    </source>
</reference>
<gene>
    <name evidence="2" type="ORF">F960_01419</name>
</gene>
<keyword evidence="3" id="KW-1185">Reference proteome</keyword>
<dbReference type="GeneID" id="84208805"/>
<comment type="caution">
    <text evidence="2">The sequence shown here is derived from an EMBL/GenBank/DDBJ whole genome shotgun (WGS) entry which is preliminary data.</text>
</comment>
<sequence>MLKRLLFTVFLFFTICIFILVLLLFYWRIVQKNPTDNQILFLGILFPFGFSLLCSIGYFLKKGTVEKTEKKVNHDHIQQENEEIKSIKNEKAEAKIQIVKLYSPQLNSSLGHNGEIILKENNQPIPIFDTDLFEKTKLAIFSSKIQDLKVDENDQKYNKSHRIKAMIKKELIQQKPVLEKIALHFMLAEKYYRTALNHQYRIHPKWKDMDFTESTSEIIEDSPVDLKRLDIHIILSDKIKESLQEHDISKWILSYLDQVGIIEEQVKIFYLYQSQQVAYEYFLNIIKSANNEQSKIDIVIFADSGLDVEELKYIINFIDNKYAPCEFSGSLFLIANQVDILDMNYFKKITFAKNNLYESFTQLNLLKIEQYNDLTPFFHLINQPPDMSKENFLEQYFAFVPIQTNHLLNFDYSLGDTKTLQLLYQFMFGVFIEDKVTMHFDQHHDDEITVIGMS</sequence>
<dbReference type="HOGENOM" id="CLU_574442_0_0_6"/>
<evidence type="ECO:0000256" key="1">
    <source>
        <dbReference type="SAM" id="Phobius"/>
    </source>
</evidence>
<dbReference type="Proteomes" id="UP000013117">
    <property type="component" value="Unassembled WGS sequence"/>
</dbReference>
<organism evidence="2 3">
    <name type="scientific">Acinetobacter gerneri DSM 14967 = CIP 107464 = MTCC 9824</name>
    <dbReference type="NCBI Taxonomy" id="1120926"/>
    <lineage>
        <taxon>Bacteria</taxon>
        <taxon>Pseudomonadati</taxon>
        <taxon>Pseudomonadota</taxon>
        <taxon>Gammaproteobacteria</taxon>
        <taxon>Moraxellales</taxon>
        <taxon>Moraxellaceae</taxon>
        <taxon>Acinetobacter</taxon>
    </lineage>
</organism>